<feature type="compositionally biased region" description="Low complexity" evidence="1">
    <location>
        <begin position="63"/>
        <end position="72"/>
    </location>
</feature>
<name>A0ABU7BIS0_9TELE</name>
<keyword evidence="3" id="KW-1185">Reference proteome</keyword>
<gene>
    <name evidence="2" type="ORF">ATANTOWER_030352</name>
</gene>
<protein>
    <submittedName>
        <fullName evidence="2">Uncharacterized protein</fullName>
    </submittedName>
</protein>
<organism evidence="2 3">
    <name type="scientific">Ataeniobius toweri</name>
    <dbReference type="NCBI Taxonomy" id="208326"/>
    <lineage>
        <taxon>Eukaryota</taxon>
        <taxon>Metazoa</taxon>
        <taxon>Chordata</taxon>
        <taxon>Craniata</taxon>
        <taxon>Vertebrata</taxon>
        <taxon>Euteleostomi</taxon>
        <taxon>Actinopterygii</taxon>
        <taxon>Neopterygii</taxon>
        <taxon>Teleostei</taxon>
        <taxon>Neoteleostei</taxon>
        <taxon>Acanthomorphata</taxon>
        <taxon>Ovalentaria</taxon>
        <taxon>Atherinomorphae</taxon>
        <taxon>Cyprinodontiformes</taxon>
        <taxon>Goodeidae</taxon>
        <taxon>Ataeniobius</taxon>
    </lineage>
</organism>
<feature type="region of interest" description="Disordered" evidence="1">
    <location>
        <begin position="1"/>
        <end position="113"/>
    </location>
</feature>
<proteinExistence type="predicted"/>
<evidence type="ECO:0000256" key="1">
    <source>
        <dbReference type="SAM" id="MobiDB-lite"/>
    </source>
</evidence>
<comment type="caution">
    <text evidence="2">The sequence shown here is derived from an EMBL/GenBank/DDBJ whole genome shotgun (WGS) entry which is preliminary data.</text>
</comment>
<sequence>MPPPCKTAPCEKTNNIHIKEHMPDTQTPARSSPTRKPTSKSTEGRQPTEPNQNQPSSRDHSTPKTTPVTPSTQIMQIPPPTRTKNRLTPPKAAHPPQKKSYNQPNIWTTPRTH</sequence>
<feature type="compositionally biased region" description="Polar residues" evidence="1">
    <location>
        <begin position="99"/>
        <end position="113"/>
    </location>
</feature>
<accession>A0ABU7BIS0</accession>
<dbReference type="Proteomes" id="UP001345963">
    <property type="component" value="Unassembled WGS sequence"/>
</dbReference>
<reference evidence="2 3" key="1">
    <citation type="submission" date="2021-07" db="EMBL/GenBank/DDBJ databases">
        <authorList>
            <person name="Palmer J.M."/>
        </authorList>
    </citation>
    <scope>NUCLEOTIDE SEQUENCE [LARGE SCALE GENOMIC DNA]</scope>
    <source>
        <strain evidence="2 3">AT_MEX2019</strain>
        <tissue evidence="2">Muscle</tissue>
    </source>
</reference>
<evidence type="ECO:0000313" key="2">
    <source>
        <dbReference type="EMBL" id="MED6250346.1"/>
    </source>
</evidence>
<feature type="compositionally biased region" description="Polar residues" evidence="1">
    <location>
        <begin position="44"/>
        <end position="56"/>
    </location>
</feature>
<evidence type="ECO:0000313" key="3">
    <source>
        <dbReference type="Proteomes" id="UP001345963"/>
    </source>
</evidence>
<feature type="compositionally biased region" description="Low complexity" evidence="1">
    <location>
        <begin position="30"/>
        <end position="41"/>
    </location>
</feature>
<dbReference type="EMBL" id="JAHUTI010057293">
    <property type="protein sequence ID" value="MED6250346.1"/>
    <property type="molecule type" value="Genomic_DNA"/>
</dbReference>